<dbReference type="EMBL" id="GBRH01232951">
    <property type="protein sequence ID" value="JAD64944.1"/>
    <property type="molecule type" value="Transcribed_RNA"/>
</dbReference>
<accession>A0A0A9BLU1</accession>
<reference evidence="1" key="1">
    <citation type="submission" date="2014-09" db="EMBL/GenBank/DDBJ databases">
        <authorList>
            <person name="Magalhaes I.L.F."/>
            <person name="Oliveira U."/>
            <person name="Santos F.R."/>
            <person name="Vidigal T.H.D.A."/>
            <person name="Brescovit A.D."/>
            <person name="Santos A.J."/>
        </authorList>
    </citation>
    <scope>NUCLEOTIDE SEQUENCE</scope>
    <source>
        <tissue evidence="1">Shoot tissue taken approximately 20 cm above the soil surface</tissue>
    </source>
</reference>
<reference evidence="1" key="2">
    <citation type="journal article" date="2015" name="Data Brief">
        <title>Shoot transcriptome of the giant reed, Arundo donax.</title>
        <authorList>
            <person name="Barrero R.A."/>
            <person name="Guerrero F.D."/>
            <person name="Moolhuijzen P."/>
            <person name="Goolsby J.A."/>
            <person name="Tidwell J."/>
            <person name="Bellgard S.E."/>
            <person name="Bellgard M.I."/>
        </authorList>
    </citation>
    <scope>NUCLEOTIDE SEQUENCE</scope>
    <source>
        <tissue evidence="1">Shoot tissue taken approximately 20 cm above the soil surface</tissue>
    </source>
</reference>
<organism evidence="1">
    <name type="scientific">Arundo donax</name>
    <name type="common">Giant reed</name>
    <name type="synonym">Donax arundinaceus</name>
    <dbReference type="NCBI Taxonomy" id="35708"/>
    <lineage>
        <taxon>Eukaryota</taxon>
        <taxon>Viridiplantae</taxon>
        <taxon>Streptophyta</taxon>
        <taxon>Embryophyta</taxon>
        <taxon>Tracheophyta</taxon>
        <taxon>Spermatophyta</taxon>
        <taxon>Magnoliopsida</taxon>
        <taxon>Liliopsida</taxon>
        <taxon>Poales</taxon>
        <taxon>Poaceae</taxon>
        <taxon>PACMAD clade</taxon>
        <taxon>Arundinoideae</taxon>
        <taxon>Arundineae</taxon>
        <taxon>Arundo</taxon>
    </lineage>
</organism>
<protein>
    <submittedName>
        <fullName evidence="1">Uncharacterized protein</fullName>
    </submittedName>
</protein>
<proteinExistence type="predicted"/>
<dbReference type="AlphaFoldDB" id="A0A0A9BLU1"/>
<name>A0A0A9BLU1_ARUDO</name>
<sequence>MISKQPSKSSVWAIGRTWYYGI</sequence>
<evidence type="ECO:0000313" key="1">
    <source>
        <dbReference type="EMBL" id="JAD64944.1"/>
    </source>
</evidence>